<feature type="coiled-coil region" evidence="2">
    <location>
        <begin position="382"/>
        <end position="409"/>
    </location>
</feature>
<dbReference type="PANTHER" id="PTHR43822:SF2">
    <property type="entry name" value="HOMOACONITASE, MITOCHONDRIAL"/>
    <property type="match status" value="1"/>
</dbReference>
<evidence type="ECO:0000256" key="2">
    <source>
        <dbReference type="SAM" id="Coils"/>
    </source>
</evidence>
<dbReference type="InterPro" id="IPR050067">
    <property type="entry name" value="IPM_dehydratase_rel_enz"/>
</dbReference>
<protein>
    <submittedName>
        <fullName evidence="3">Methanogen homoaconitase large subunit</fullName>
    </submittedName>
</protein>
<evidence type="ECO:0000313" key="3">
    <source>
        <dbReference type="EMBL" id="KAJ3428615.1"/>
    </source>
</evidence>
<dbReference type="InterPro" id="IPR015931">
    <property type="entry name" value="Acnase/IPM_dHydase_lsu_aba_1/3"/>
</dbReference>
<keyword evidence="1" id="KW-0408">Iron</keyword>
<accession>A0AAV7YI34</accession>
<dbReference type="PANTHER" id="PTHR43822">
    <property type="entry name" value="HOMOACONITASE, MITOCHONDRIAL-RELATED"/>
    <property type="match status" value="1"/>
</dbReference>
<evidence type="ECO:0000256" key="1">
    <source>
        <dbReference type="ARBA" id="ARBA00023004"/>
    </source>
</evidence>
<sequence length="442" mass="50109">MNNGPLTLLGKILQNYGLQLPKASCTVELPISFWLMDPINGSLIIDQIREKYITICKPTFTYFTIDFKSKKGNEHLVKCQQKCRNFCRERSLNLIDQNIGLSPFVQLYSRRLKAGQICVSTIDQISLTGSVGCLPLKLSAHSISYSLGTGKIWWKVPKQCQVRIKLAKNAVVNQDLTNLTIFIANKIQEHLGEECDHFLIELSGDCLDNFTNEQRFSLCGITQMISCVGVILPINEKSFKKNQQIISSDPKKLMFADPNAKYDSQMEINFVSTQAWGCSLHSCGGNFRHKNQLLQTLKGKKVGTCYLIANSNTIKHFVSLFQEFGSDLKIKKYVSLFVIPETIQDYQRCIQNGSLQILLEMGANVMSPSIILFGLNNKFDISTENEKNKKEQEKEIVEEKKNLVEKEEFLNLYAGNYSPNWLLKVLWCSLETISNAVIMGKL</sequence>
<keyword evidence="2" id="KW-0175">Coiled coil</keyword>
<dbReference type="SUPFAM" id="SSF53732">
    <property type="entry name" value="Aconitase iron-sulfur domain"/>
    <property type="match status" value="1"/>
</dbReference>
<reference evidence="3" key="1">
    <citation type="submission" date="2022-08" db="EMBL/GenBank/DDBJ databases">
        <title>Novel sulphate-reducing endosymbionts in the free-living metamonad Anaeramoeba.</title>
        <authorList>
            <person name="Jerlstrom-Hultqvist J."/>
            <person name="Cepicka I."/>
            <person name="Gallot-Lavallee L."/>
            <person name="Salas-Leiva D."/>
            <person name="Curtis B.A."/>
            <person name="Zahonova K."/>
            <person name="Pipaliya S."/>
            <person name="Dacks J."/>
            <person name="Roger A.J."/>
        </authorList>
    </citation>
    <scope>NUCLEOTIDE SEQUENCE</scope>
    <source>
        <strain evidence="3">Busselton2</strain>
    </source>
</reference>
<name>A0AAV7YI34_9EUKA</name>
<proteinExistence type="predicted"/>
<dbReference type="Gene3D" id="3.30.499.10">
    <property type="entry name" value="Aconitase, domain 3"/>
    <property type="match status" value="1"/>
</dbReference>
<dbReference type="Proteomes" id="UP001146793">
    <property type="component" value="Unassembled WGS sequence"/>
</dbReference>
<evidence type="ECO:0000313" key="4">
    <source>
        <dbReference type="Proteomes" id="UP001146793"/>
    </source>
</evidence>
<gene>
    <name evidence="3" type="ORF">M0812_23942</name>
</gene>
<dbReference type="InterPro" id="IPR036008">
    <property type="entry name" value="Aconitase_4Fe-4S_dom"/>
</dbReference>
<dbReference type="AlphaFoldDB" id="A0AAV7YI34"/>
<comment type="caution">
    <text evidence="3">The sequence shown here is derived from an EMBL/GenBank/DDBJ whole genome shotgun (WGS) entry which is preliminary data.</text>
</comment>
<organism evidence="3 4">
    <name type="scientific">Anaeramoeba flamelloides</name>
    <dbReference type="NCBI Taxonomy" id="1746091"/>
    <lineage>
        <taxon>Eukaryota</taxon>
        <taxon>Metamonada</taxon>
        <taxon>Anaeramoebidae</taxon>
        <taxon>Anaeramoeba</taxon>
    </lineage>
</organism>
<dbReference type="EMBL" id="JANTQA010000057">
    <property type="protein sequence ID" value="KAJ3428615.1"/>
    <property type="molecule type" value="Genomic_DNA"/>
</dbReference>